<evidence type="ECO:0000313" key="9">
    <source>
        <dbReference type="EMBL" id="KAL3806005.1"/>
    </source>
</evidence>
<dbReference type="AlphaFoldDB" id="A0ABD3R047"/>
<dbReference type="EMBL" id="JALLPB020000913">
    <property type="protein sequence ID" value="KAL3806005.1"/>
    <property type="molecule type" value="Genomic_DNA"/>
</dbReference>
<feature type="signal peptide" evidence="8">
    <location>
        <begin position="1"/>
        <end position="19"/>
    </location>
</feature>
<gene>
    <name evidence="9" type="ORF">ACHAXA_003464</name>
</gene>
<feature type="transmembrane region" description="Helical" evidence="7">
    <location>
        <begin position="145"/>
        <end position="161"/>
    </location>
</feature>
<feature type="transmembrane region" description="Helical" evidence="7">
    <location>
        <begin position="111"/>
        <end position="133"/>
    </location>
</feature>
<dbReference type="GO" id="GO:0016020">
    <property type="term" value="C:membrane"/>
    <property type="evidence" value="ECO:0007669"/>
    <property type="project" value="UniProtKB-SubCell"/>
</dbReference>
<dbReference type="InterPro" id="IPR004710">
    <property type="entry name" value="Bilac:Na_transpt"/>
</dbReference>
<dbReference type="Gene3D" id="1.20.1530.20">
    <property type="match status" value="1"/>
</dbReference>
<keyword evidence="10" id="KW-1185">Reference proteome</keyword>
<comment type="similarity">
    <text evidence="2">Belongs to the bile acid:sodium symporter (BASS) (TC 2.A.28) family.</text>
</comment>
<reference evidence="9 10" key="1">
    <citation type="submission" date="2024-10" db="EMBL/GenBank/DDBJ databases">
        <title>Updated reference genomes for cyclostephanoid diatoms.</title>
        <authorList>
            <person name="Roberts W.R."/>
            <person name="Alverson A.J."/>
        </authorList>
    </citation>
    <scope>NUCLEOTIDE SEQUENCE [LARGE SCALE GENOMIC DNA]</scope>
    <source>
        <strain evidence="9 10">AJA228-03</strain>
    </source>
</reference>
<proteinExistence type="inferred from homology"/>
<dbReference type="PANTHER" id="PTHR10361:SF28">
    <property type="entry name" value="P3 PROTEIN-RELATED"/>
    <property type="match status" value="1"/>
</dbReference>
<feature type="transmembrane region" description="Helical" evidence="7">
    <location>
        <begin position="278"/>
        <end position="299"/>
    </location>
</feature>
<dbReference type="PANTHER" id="PTHR10361">
    <property type="entry name" value="SODIUM-BILE ACID COTRANSPORTER"/>
    <property type="match status" value="1"/>
</dbReference>
<feature type="transmembrane region" description="Helical" evidence="7">
    <location>
        <begin position="246"/>
        <end position="266"/>
    </location>
</feature>
<dbReference type="InterPro" id="IPR038770">
    <property type="entry name" value="Na+/solute_symporter_sf"/>
</dbReference>
<feature type="transmembrane region" description="Helical" evidence="7">
    <location>
        <begin position="217"/>
        <end position="240"/>
    </location>
</feature>
<keyword evidence="3 7" id="KW-0812">Transmembrane</keyword>
<dbReference type="Proteomes" id="UP001530377">
    <property type="component" value="Unassembled WGS sequence"/>
</dbReference>
<protein>
    <submittedName>
        <fullName evidence="9">Uncharacterized protein</fullName>
    </submittedName>
</protein>
<keyword evidence="5 7" id="KW-0472">Membrane</keyword>
<evidence type="ECO:0000256" key="1">
    <source>
        <dbReference type="ARBA" id="ARBA00004141"/>
    </source>
</evidence>
<evidence type="ECO:0000256" key="6">
    <source>
        <dbReference type="SAM" id="MobiDB-lite"/>
    </source>
</evidence>
<dbReference type="InterPro" id="IPR002657">
    <property type="entry name" value="BilAc:Na_symport/Acr3"/>
</dbReference>
<sequence>MKNILISTFGVSAFVKCWAFSPAPPNPVRFAATPSMTHHRPDVERPGGKTTVAIIPRIVFLDVRHRSSSRMRDGVAMSSASSSSFPTDGSSSSSSSVVPSTPPSGTTLDRALSRLTSLFPLFVLGSAIIGSYAPRTLNWVNDGNWISCMLSGVMLGTGMTLERSDFTTIISSRSRRSSIPVGVLCQFLLMPLSACVVGRSLLLPYRDATGERLGRHLFLGLALVGCSPGGTASNLVTLIAGADVALSVLLTACSTVLASAVTPLLTKLIVGNAVPVSGMALCAACAKVVLAPVALGVMLNEYVPRLCKRVSRWTPFASVLLVSLICGGVVANNSAAMCLGGNAAVSTSGVIPLPARILLSVILTHSLGFASGYAVPKFAFGFSERTARTVSIETGMQNSALAVVLAKSMGADPLSYLPGALSATAHSCLGSGLAAFWRVIDSRKSEKDENNDSAAD</sequence>
<feature type="transmembrane region" description="Helical" evidence="7">
    <location>
        <begin position="181"/>
        <end position="205"/>
    </location>
</feature>
<evidence type="ECO:0000256" key="8">
    <source>
        <dbReference type="SAM" id="SignalP"/>
    </source>
</evidence>
<dbReference type="Pfam" id="PF01758">
    <property type="entry name" value="SBF"/>
    <property type="match status" value="1"/>
</dbReference>
<feature type="transmembrane region" description="Helical" evidence="7">
    <location>
        <begin position="357"/>
        <end position="375"/>
    </location>
</feature>
<feature type="transmembrane region" description="Helical" evidence="7">
    <location>
        <begin position="319"/>
        <end position="345"/>
    </location>
</feature>
<evidence type="ECO:0000256" key="5">
    <source>
        <dbReference type="ARBA" id="ARBA00023136"/>
    </source>
</evidence>
<evidence type="ECO:0000256" key="4">
    <source>
        <dbReference type="ARBA" id="ARBA00022989"/>
    </source>
</evidence>
<comment type="caution">
    <text evidence="9">The sequence shown here is derived from an EMBL/GenBank/DDBJ whole genome shotgun (WGS) entry which is preliminary data.</text>
</comment>
<evidence type="ECO:0000256" key="7">
    <source>
        <dbReference type="SAM" id="Phobius"/>
    </source>
</evidence>
<organism evidence="9 10">
    <name type="scientific">Cyclostephanos tholiformis</name>
    <dbReference type="NCBI Taxonomy" id="382380"/>
    <lineage>
        <taxon>Eukaryota</taxon>
        <taxon>Sar</taxon>
        <taxon>Stramenopiles</taxon>
        <taxon>Ochrophyta</taxon>
        <taxon>Bacillariophyta</taxon>
        <taxon>Coscinodiscophyceae</taxon>
        <taxon>Thalassiosirophycidae</taxon>
        <taxon>Stephanodiscales</taxon>
        <taxon>Stephanodiscaceae</taxon>
        <taxon>Cyclostephanos</taxon>
    </lineage>
</organism>
<name>A0ABD3R047_9STRA</name>
<evidence type="ECO:0000313" key="10">
    <source>
        <dbReference type="Proteomes" id="UP001530377"/>
    </source>
</evidence>
<accession>A0ABD3R047</accession>
<comment type="subcellular location">
    <subcellularLocation>
        <location evidence="1">Membrane</location>
        <topology evidence="1">Multi-pass membrane protein</topology>
    </subcellularLocation>
</comment>
<keyword evidence="8" id="KW-0732">Signal</keyword>
<keyword evidence="4 7" id="KW-1133">Transmembrane helix</keyword>
<evidence type="ECO:0000256" key="2">
    <source>
        <dbReference type="ARBA" id="ARBA00006528"/>
    </source>
</evidence>
<feature type="region of interest" description="Disordered" evidence="6">
    <location>
        <begin position="72"/>
        <end position="105"/>
    </location>
</feature>
<feature type="compositionally biased region" description="Low complexity" evidence="6">
    <location>
        <begin position="78"/>
        <end position="105"/>
    </location>
</feature>
<feature type="chain" id="PRO_5044811997" evidence="8">
    <location>
        <begin position="20"/>
        <end position="456"/>
    </location>
</feature>
<evidence type="ECO:0000256" key="3">
    <source>
        <dbReference type="ARBA" id="ARBA00022692"/>
    </source>
</evidence>